<accession>A0A1J4K1T9</accession>
<dbReference type="GeneID" id="94840063"/>
<keyword evidence="3" id="KW-1185">Reference proteome</keyword>
<protein>
    <submittedName>
        <fullName evidence="2">Uncharacterized protein</fullName>
    </submittedName>
</protein>
<proteinExistence type="predicted"/>
<dbReference type="Proteomes" id="UP000179807">
    <property type="component" value="Unassembled WGS sequence"/>
</dbReference>
<gene>
    <name evidence="2" type="ORF">TRFO_27140</name>
</gene>
<dbReference type="PANTHER" id="PTHR47026">
    <property type="entry name" value="PIGMENTOSA GTPASE REGULATOR-LIKE PROTEIN, PUTATIVE-RELATED"/>
    <property type="match status" value="1"/>
</dbReference>
<sequence>MNWKPEEEPAPVEPREDIYMPSQEMMDEGIELAMEGKDLGTIDLRLLQLLIAPLREIRLTALQNDDYKLAQKAEQGTRNVVAQQTLQLKIEEQDEKMSEQQQRLEIAQIQLENVKEKWDILIEQRKQQMEEDLQNRQAEFLVSLEEFDQQFQKEPPPKVLKLSPTALDLKAKERFLVSSKRFDEAKKMRAMANLRERQEIKSKKEQYYKNLLKEREKLIEKEKQKEFVVEMNWQSNIIQMQMNANKEITHAQKTVDHLISLTKSLETESVMSKTARKLPPLNISKGNNISTMNTIR</sequence>
<evidence type="ECO:0000313" key="3">
    <source>
        <dbReference type="Proteomes" id="UP000179807"/>
    </source>
</evidence>
<evidence type="ECO:0000256" key="1">
    <source>
        <dbReference type="SAM" id="Coils"/>
    </source>
</evidence>
<dbReference type="RefSeq" id="XP_068358339.1">
    <property type="nucleotide sequence ID" value="XM_068505359.1"/>
</dbReference>
<name>A0A1J4K1T9_9EUKA</name>
<dbReference type="VEuPathDB" id="TrichDB:TRFO_27140"/>
<dbReference type="EMBL" id="MLAK01000766">
    <property type="protein sequence ID" value="OHT05203.1"/>
    <property type="molecule type" value="Genomic_DNA"/>
</dbReference>
<keyword evidence="1" id="KW-0175">Coiled coil</keyword>
<comment type="caution">
    <text evidence="2">The sequence shown here is derived from an EMBL/GenBank/DDBJ whole genome shotgun (WGS) entry which is preliminary data.</text>
</comment>
<evidence type="ECO:0000313" key="2">
    <source>
        <dbReference type="EMBL" id="OHT05203.1"/>
    </source>
</evidence>
<dbReference type="PANTHER" id="PTHR47026:SF2">
    <property type="entry name" value="FLAGELLAR ASSOCIATED PROTEIN"/>
    <property type="match status" value="1"/>
</dbReference>
<feature type="coiled-coil region" evidence="1">
    <location>
        <begin position="83"/>
        <end position="131"/>
    </location>
</feature>
<dbReference type="AlphaFoldDB" id="A0A1J4K1T9"/>
<reference evidence="2" key="1">
    <citation type="submission" date="2016-10" db="EMBL/GenBank/DDBJ databases">
        <authorList>
            <person name="Benchimol M."/>
            <person name="Almeida L.G."/>
            <person name="Vasconcelos A.T."/>
            <person name="Perreira-Neves A."/>
            <person name="Rosa I.A."/>
            <person name="Tasca T."/>
            <person name="Bogo M.R."/>
            <person name="de Souza W."/>
        </authorList>
    </citation>
    <scope>NUCLEOTIDE SEQUENCE [LARGE SCALE GENOMIC DNA]</scope>
    <source>
        <strain evidence="2">K</strain>
    </source>
</reference>
<organism evidence="2 3">
    <name type="scientific">Tritrichomonas foetus</name>
    <dbReference type="NCBI Taxonomy" id="1144522"/>
    <lineage>
        <taxon>Eukaryota</taxon>
        <taxon>Metamonada</taxon>
        <taxon>Parabasalia</taxon>
        <taxon>Tritrichomonadida</taxon>
        <taxon>Tritrichomonadidae</taxon>
        <taxon>Tritrichomonas</taxon>
    </lineage>
</organism>